<proteinExistence type="predicted"/>
<comment type="caution">
    <text evidence="1">The sequence shown here is derived from an EMBL/GenBank/DDBJ whole genome shotgun (WGS) entry which is preliminary data.</text>
</comment>
<keyword evidence="2" id="KW-1185">Reference proteome</keyword>
<sequence>MPELLICLPDGVADGAGMEVAADDAGLFLAAAEEAAGLAGEVVHRAGASDVDMTA</sequence>
<evidence type="ECO:0000313" key="1">
    <source>
        <dbReference type="EMBL" id="EST18715.1"/>
    </source>
</evidence>
<accession>V6JFW3</accession>
<dbReference type="HOGENOM" id="CLU_3030622_0_0_11"/>
<dbReference type="EMBL" id="AWQX01000388">
    <property type="protein sequence ID" value="EST18715.1"/>
    <property type="molecule type" value="Genomic_DNA"/>
</dbReference>
<dbReference type="PATRIC" id="fig|1352936.5.peg.9255"/>
<dbReference type="AlphaFoldDB" id="V6JFW3"/>
<name>V6JFW3_STRRC</name>
<dbReference type="Proteomes" id="UP000017984">
    <property type="component" value="Chromosome"/>
</dbReference>
<protein>
    <submittedName>
        <fullName evidence="1">Uncharacterized protein</fullName>
    </submittedName>
</protein>
<gene>
    <name evidence="1" type="ORF">M878_44565</name>
</gene>
<organism evidence="1 2">
    <name type="scientific">Streptomyces roseochromogenus subsp. oscitans DS 12.976</name>
    <dbReference type="NCBI Taxonomy" id="1352936"/>
    <lineage>
        <taxon>Bacteria</taxon>
        <taxon>Bacillati</taxon>
        <taxon>Actinomycetota</taxon>
        <taxon>Actinomycetes</taxon>
        <taxon>Kitasatosporales</taxon>
        <taxon>Streptomycetaceae</taxon>
        <taxon>Streptomyces</taxon>
    </lineage>
</organism>
<reference evidence="1 2" key="1">
    <citation type="journal article" date="2014" name="Genome Announc.">
        <title>Draft Genome Sequence of Streptomyces roseochromogenes subsp. oscitans DS 12.976, Producer of the Aminocoumarin Antibiotic Clorobiocin.</title>
        <authorList>
            <person name="Ruckert C."/>
            <person name="Kalinowski J."/>
            <person name="Heide L."/>
            <person name="Apel A.K."/>
        </authorList>
    </citation>
    <scope>NUCLEOTIDE SEQUENCE [LARGE SCALE GENOMIC DNA]</scope>
    <source>
        <strain evidence="1 2">DS 12.976</strain>
    </source>
</reference>
<evidence type="ECO:0000313" key="2">
    <source>
        <dbReference type="Proteomes" id="UP000017984"/>
    </source>
</evidence>